<dbReference type="Gene3D" id="3.30.70.330">
    <property type="match status" value="1"/>
</dbReference>
<dbReference type="InterPro" id="IPR012677">
    <property type="entry name" value="Nucleotide-bd_a/b_plait_sf"/>
</dbReference>
<keyword evidence="7 9" id="KW-0346">Stress response</keyword>
<dbReference type="InterPro" id="IPR028618">
    <property type="entry name" value="DEAD_helicase_DeaD"/>
</dbReference>
<protein>
    <recommendedName>
        <fullName evidence="9">ATP-dependent RNA helicase DeaD</fullName>
        <ecNumber evidence="9">3.6.4.13</ecNumber>
    </recommendedName>
    <alternativeName>
        <fullName evidence="9">Cold-shock DEAD box protein A</fullName>
    </alternativeName>
</protein>
<evidence type="ECO:0000256" key="3">
    <source>
        <dbReference type="ARBA" id="ARBA00022801"/>
    </source>
</evidence>
<keyword evidence="16" id="KW-1185">Reference proteome</keyword>
<keyword evidence="2 9" id="KW-0547">Nucleotide-binding</keyword>
<dbReference type="InterPro" id="IPR044742">
    <property type="entry name" value="DEAD/DEAH_RhlB"/>
</dbReference>
<dbReference type="CDD" id="cd00268">
    <property type="entry name" value="DEADc"/>
    <property type="match status" value="1"/>
</dbReference>
<dbReference type="InterPro" id="IPR014001">
    <property type="entry name" value="Helicase_ATP-bd"/>
</dbReference>
<dbReference type="FunFam" id="3.40.50.300:FF:000108">
    <property type="entry name" value="ATP-dependent RNA helicase RhlE"/>
    <property type="match status" value="1"/>
</dbReference>
<dbReference type="GO" id="GO:0005829">
    <property type="term" value="C:cytosol"/>
    <property type="evidence" value="ECO:0007669"/>
    <property type="project" value="TreeGrafter"/>
</dbReference>
<dbReference type="SMART" id="SM00490">
    <property type="entry name" value="HELICc"/>
    <property type="match status" value="1"/>
</dbReference>
<dbReference type="InterPro" id="IPR005580">
    <property type="entry name" value="DbpA/CsdA_RNA-bd_dom"/>
</dbReference>
<gene>
    <name evidence="9" type="primary">deaD</name>
    <name evidence="9" type="synonym">csdA</name>
    <name evidence="15" type="ORF">ICT70_00185</name>
</gene>
<evidence type="ECO:0000256" key="2">
    <source>
        <dbReference type="ARBA" id="ARBA00022741"/>
    </source>
</evidence>
<evidence type="ECO:0000256" key="1">
    <source>
        <dbReference type="ARBA" id="ARBA00022490"/>
    </source>
</evidence>
<evidence type="ECO:0000256" key="8">
    <source>
        <dbReference type="ARBA" id="ARBA00047984"/>
    </source>
</evidence>
<dbReference type="GO" id="GO:0003724">
    <property type="term" value="F:RNA helicase activity"/>
    <property type="evidence" value="ECO:0007669"/>
    <property type="project" value="UniProtKB-UniRule"/>
</dbReference>
<keyword evidence="6 9" id="KW-0694">RNA-binding</keyword>
<feature type="domain" description="DEAD-box RNA helicase Q" evidence="14">
    <location>
        <begin position="7"/>
        <end position="35"/>
    </location>
</feature>
<dbReference type="EC" id="3.6.4.13" evidence="9"/>
<feature type="region of interest" description="Disordered" evidence="11">
    <location>
        <begin position="541"/>
        <end position="581"/>
    </location>
</feature>
<dbReference type="InterPro" id="IPR000629">
    <property type="entry name" value="RNA-helicase_DEAD-box_CS"/>
</dbReference>
<dbReference type="Pfam" id="PF00271">
    <property type="entry name" value="Helicase_C"/>
    <property type="match status" value="1"/>
</dbReference>
<evidence type="ECO:0000313" key="15">
    <source>
        <dbReference type="EMBL" id="MBD1399085.1"/>
    </source>
</evidence>
<dbReference type="EMBL" id="JACWUN010000001">
    <property type="protein sequence ID" value="MBD1399085.1"/>
    <property type="molecule type" value="Genomic_DNA"/>
</dbReference>
<evidence type="ECO:0000256" key="9">
    <source>
        <dbReference type="HAMAP-Rule" id="MF_00964"/>
    </source>
</evidence>
<dbReference type="InterPro" id="IPR027417">
    <property type="entry name" value="P-loop_NTPase"/>
</dbReference>
<evidence type="ECO:0000259" key="13">
    <source>
        <dbReference type="PROSITE" id="PS51194"/>
    </source>
</evidence>
<comment type="caution">
    <text evidence="15">The sequence shown here is derived from an EMBL/GenBank/DDBJ whole genome shotgun (WGS) entry which is preliminary data.</text>
</comment>
<dbReference type="PROSITE" id="PS00039">
    <property type="entry name" value="DEAD_ATP_HELICASE"/>
    <property type="match status" value="1"/>
</dbReference>
<comment type="similarity">
    <text evidence="9">Belongs to the DEAD box helicase family. DeaD/CsdA subfamily.</text>
</comment>
<evidence type="ECO:0000256" key="4">
    <source>
        <dbReference type="ARBA" id="ARBA00022806"/>
    </source>
</evidence>
<accession>A0A8J6QP05</accession>
<dbReference type="PANTHER" id="PTHR47963">
    <property type="entry name" value="DEAD-BOX ATP-DEPENDENT RNA HELICASE 47, MITOCHONDRIAL"/>
    <property type="match status" value="1"/>
</dbReference>
<dbReference type="GO" id="GO:0033592">
    <property type="term" value="F:RNA strand annealing activity"/>
    <property type="evidence" value="ECO:0007669"/>
    <property type="project" value="TreeGrafter"/>
</dbReference>
<dbReference type="InterPro" id="IPR001650">
    <property type="entry name" value="Helicase_C-like"/>
</dbReference>
<keyword evidence="1 9" id="KW-0963">Cytoplasm</keyword>
<dbReference type="GO" id="GO:0016787">
    <property type="term" value="F:hydrolase activity"/>
    <property type="evidence" value="ECO:0007669"/>
    <property type="project" value="UniProtKB-KW"/>
</dbReference>
<dbReference type="Proteomes" id="UP000632828">
    <property type="component" value="Unassembled WGS sequence"/>
</dbReference>
<evidence type="ECO:0000259" key="14">
    <source>
        <dbReference type="PROSITE" id="PS51195"/>
    </source>
</evidence>
<dbReference type="GO" id="GO:0005840">
    <property type="term" value="C:ribosome"/>
    <property type="evidence" value="ECO:0007669"/>
    <property type="project" value="TreeGrafter"/>
</dbReference>
<feature type="short sequence motif" description="Q motif" evidence="10">
    <location>
        <begin position="7"/>
        <end position="35"/>
    </location>
</feature>
<dbReference type="RefSeq" id="WP_191153365.1">
    <property type="nucleotide sequence ID" value="NZ_JACWUN010000001.1"/>
</dbReference>
<dbReference type="PANTHER" id="PTHR47963:SF8">
    <property type="entry name" value="ATP-DEPENDENT RNA HELICASE DEAD"/>
    <property type="match status" value="1"/>
</dbReference>
<dbReference type="GO" id="GO:0005524">
    <property type="term" value="F:ATP binding"/>
    <property type="evidence" value="ECO:0007669"/>
    <property type="project" value="UniProtKB-UniRule"/>
</dbReference>
<keyword evidence="3 9" id="KW-0378">Hydrolase</keyword>
<dbReference type="SUPFAM" id="SSF52540">
    <property type="entry name" value="P-loop containing nucleoside triphosphate hydrolases"/>
    <property type="match status" value="1"/>
</dbReference>
<keyword evidence="4 9" id="KW-0347">Helicase</keyword>
<dbReference type="SMART" id="SM00487">
    <property type="entry name" value="DEXDc"/>
    <property type="match status" value="1"/>
</dbReference>
<evidence type="ECO:0000256" key="11">
    <source>
        <dbReference type="SAM" id="MobiDB-lite"/>
    </source>
</evidence>
<dbReference type="Pfam" id="PF25399">
    <property type="entry name" value="DeaD_dimer"/>
    <property type="match status" value="1"/>
</dbReference>
<dbReference type="CDD" id="cd18787">
    <property type="entry name" value="SF2_C_DEAD"/>
    <property type="match status" value="1"/>
</dbReference>
<sequence>MSSDEALSFSELGLAPAILKVIDEVGYETPTPIQAQSIPPLLAGRDLLGQAQTGTGKTAAFSLPLLTRLKPELKYPQLLILTPTRELALQVAEAVQTYGRHLPGFQVLPVYGGQNMVQQLRQLQRGVQVVVGTPGRIKDHLNRSTLKLDRLTAVVIDEADEMLKMGFIDEVEEILSHAPADHQTALFSATMPQEVLKIARRHLKEPVEIRIKSRTSTVEQVTQRYWQVKGLHKLDALTRILEAEEIDGMIIFVRTKIATVELAEKLEARGFSSAPLNGDMTQVMREKTVERLKEGSLDIVVATDVAARGLDVKRISHVVNYDIPHDTESYVHRIGRTGRAGREGKAILFVAPREKRMLAAIERATRQPIKAMALPSRKEITNRRVGQFKEQVNATLESQDLEFFEELIDDIQTDYDIGHRRIAAALAFLLQKERPLQMQEDHFIQEEPVEQRSFSQRTERRSGEQATCYRLEVGRSHGIEPGNIVGALSNEGRIDSRSIGRINIFEHFCLVDLLTPLDPAQLKRIRDININQHPLLISLDTKGASQADTQRKTNRGKRIVGKGRSPAPKKTLPRNRSTKRS</sequence>
<feature type="compositionally biased region" description="Basic residues" evidence="11">
    <location>
        <begin position="552"/>
        <end position="561"/>
    </location>
</feature>
<feature type="domain" description="Helicase ATP-binding" evidence="12">
    <location>
        <begin position="38"/>
        <end position="209"/>
    </location>
</feature>
<dbReference type="Gene3D" id="3.40.50.300">
    <property type="entry name" value="P-loop containing nucleotide triphosphate hydrolases"/>
    <property type="match status" value="2"/>
</dbReference>
<dbReference type="PROSITE" id="PS51194">
    <property type="entry name" value="HELICASE_CTER"/>
    <property type="match status" value="1"/>
</dbReference>
<organism evidence="15 16">
    <name type="scientific">Pelovirga terrestris</name>
    <dbReference type="NCBI Taxonomy" id="2771352"/>
    <lineage>
        <taxon>Bacteria</taxon>
        <taxon>Pseudomonadati</taxon>
        <taxon>Thermodesulfobacteriota</taxon>
        <taxon>Desulfuromonadia</taxon>
        <taxon>Geobacterales</taxon>
        <taxon>Geobacteraceae</taxon>
        <taxon>Pelovirga</taxon>
    </lineage>
</organism>
<dbReference type="PROSITE" id="PS51195">
    <property type="entry name" value="Q_MOTIF"/>
    <property type="match status" value="1"/>
</dbReference>
<feature type="domain" description="Helicase C-terminal" evidence="13">
    <location>
        <begin position="233"/>
        <end position="380"/>
    </location>
</feature>
<dbReference type="InterPro" id="IPR011545">
    <property type="entry name" value="DEAD/DEAH_box_helicase_dom"/>
</dbReference>
<evidence type="ECO:0000256" key="6">
    <source>
        <dbReference type="ARBA" id="ARBA00022884"/>
    </source>
</evidence>
<evidence type="ECO:0000313" key="16">
    <source>
        <dbReference type="Proteomes" id="UP000632828"/>
    </source>
</evidence>
<dbReference type="InterPro" id="IPR057325">
    <property type="entry name" value="DeaD_dimer"/>
</dbReference>
<keyword evidence="5 9" id="KW-0067">ATP-binding</keyword>
<feature type="compositionally biased region" description="Basic residues" evidence="11">
    <location>
        <begin position="571"/>
        <end position="581"/>
    </location>
</feature>
<reference evidence="15" key="1">
    <citation type="submission" date="2020-09" db="EMBL/GenBank/DDBJ databases">
        <title>Pelobacter alkaliphilus sp. nov., a novel anaerobic arsenate-reducing bacterium from terrestrial mud volcano.</title>
        <authorList>
            <person name="Khomyakova M.A."/>
            <person name="Merkel A.Y."/>
            <person name="Slobodkin A.I."/>
        </authorList>
    </citation>
    <scope>NUCLEOTIDE SEQUENCE</scope>
    <source>
        <strain evidence="15">M08fum</strain>
    </source>
</reference>
<dbReference type="InterPro" id="IPR050547">
    <property type="entry name" value="DEAD_box_RNA_helicases"/>
</dbReference>
<dbReference type="GO" id="GO:0006401">
    <property type="term" value="P:RNA catabolic process"/>
    <property type="evidence" value="ECO:0007669"/>
    <property type="project" value="UniProtKB-UniRule"/>
</dbReference>
<dbReference type="GO" id="GO:0000027">
    <property type="term" value="P:ribosomal large subunit assembly"/>
    <property type="evidence" value="ECO:0007669"/>
    <property type="project" value="UniProtKB-UniRule"/>
</dbReference>
<evidence type="ECO:0000256" key="10">
    <source>
        <dbReference type="PROSITE-ProRule" id="PRU00552"/>
    </source>
</evidence>
<proteinExistence type="inferred from homology"/>
<dbReference type="Pfam" id="PF03880">
    <property type="entry name" value="DbpA"/>
    <property type="match status" value="1"/>
</dbReference>
<dbReference type="Pfam" id="PF00270">
    <property type="entry name" value="DEAD"/>
    <property type="match status" value="1"/>
</dbReference>
<comment type="function">
    <text evidence="9">DEAD-box RNA helicase involved in various cellular processes at low temperature, including ribosome biogenesis, mRNA degradation and translation initiation.</text>
</comment>
<name>A0A8J6QP05_9BACT</name>
<evidence type="ECO:0000259" key="12">
    <source>
        <dbReference type="PROSITE" id="PS51192"/>
    </source>
</evidence>
<dbReference type="HAMAP" id="MF_00964">
    <property type="entry name" value="DEAD_helicase_DeaD"/>
    <property type="match status" value="1"/>
</dbReference>
<evidence type="ECO:0000256" key="7">
    <source>
        <dbReference type="ARBA" id="ARBA00023016"/>
    </source>
</evidence>
<comment type="catalytic activity">
    <reaction evidence="8 9">
        <text>ATP + H2O = ADP + phosphate + H(+)</text>
        <dbReference type="Rhea" id="RHEA:13065"/>
        <dbReference type="ChEBI" id="CHEBI:15377"/>
        <dbReference type="ChEBI" id="CHEBI:15378"/>
        <dbReference type="ChEBI" id="CHEBI:30616"/>
        <dbReference type="ChEBI" id="CHEBI:43474"/>
        <dbReference type="ChEBI" id="CHEBI:456216"/>
        <dbReference type="EC" id="3.6.4.13"/>
    </reaction>
</comment>
<dbReference type="PROSITE" id="PS51192">
    <property type="entry name" value="HELICASE_ATP_BIND_1"/>
    <property type="match status" value="1"/>
</dbReference>
<comment type="subcellular location">
    <subcellularLocation>
        <location evidence="9">Cytoplasm</location>
    </subcellularLocation>
</comment>
<dbReference type="GO" id="GO:0070417">
    <property type="term" value="P:cellular response to cold"/>
    <property type="evidence" value="ECO:0007669"/>
    <property type="project" value="InterPro"/>
</dbReference>
<evidence type="ECO:0000256" key="5">
    <source>
        <dbReference type="ARBA" id="ARBA00022840"/>
    </source>
</evidence>
<dbReference type="AlphaFoldDB" id="A0A8J6QP05"/>
<dbReference type="InterPro" id="IPR014014">
    <property type="entry name" value="RNA_helicase_DEAD_Q_motif"/>
</dbReference>